<dbReference type="PATRIC" id="fig|1423769.4.peg.899"/>
<name>A0A0R1QRQ7_9LACO</name>
<comment type="caution">
    <text evidence="1">The sequence shown here is derived from an EMBL/GenBank/DDBJ whole genome shotgun (WGS) entry which is preliminary data.</text>
</comment>
<dbReference type="EMBL" id="AZEU01000134">
    <property type="protein sequence ID" value="KRL45050.1"/>
    <property type="molecule type" value="Genomic_DNA"/>
</dbReference>
<sequence>MAKLTKAERAVIEQLLTHGVFTGTKTSDMKAGAMAARDAYQKPEGQRRINGWFNQVFGRMPQSFQDNWVWLMGPGQLSSAEITVLLATLKAVINTPAAQGVEADRVIEARPVIASVQTVTPELSDKQVGKMIDDMLVQRFQLLTPDNPVNADSTAASLVVDEYWDVAVDFVAIAQLLVQAMQASLQTTNESVSAQQQVSAYLLKHRYMDQDAGSLWTTLLQQKDQISAVWQPLQRFYLEVGDDYAALLDADRRQLSSRQYFIALAVARSLKSGLPDDLLGTRIKQLARQLYPKANVNQTQVKAELQLNGLAKCVHGSWIATPLAQRFAITLEDDDFGE</sequence>
<evidence type="ECO:0000313" key="1">
    <source>
        <dbReference type="EMBL" id="KRL45050.1"/>
    </source>
</evidence>
<evidence type="ECO:0000313" key="2">
    <source>
        <dbReference type="Proteomes" id="UP000051790"/>
    </source>
</evidence>
<proteinExistence type="predicted"/>
<organism evidence="1 2">
    <name type="scientific">Lacticaseibacillus manihotivorans DSM 13343 = JCM 12514</name>
    <dbReference type="NCBI Taxonomy" id="1423769"/>
    <lineage>
        <taxon>Bacteria</taxon>
        <taxon>Bacillati</taxon>
        <taxon>Bacillota</taxon>
        <taxon>Bacilli</taxon>
        <taxon>Lactobacillales</taxon>
        <taxon>Lactobacillaceae</taxon>
        <taxon>Lacticaseibacillus</taxon>
    </lineage>
</organism>
<dbReference type="AlphaFoldDB" id="A0A0R1QRQ7"/>
<accession>A0A0R1QRQ7</accession>
<dbReference type="Proteomes" id="UP000051790">
    <property type="component" value="Unassembled WGS sequence"/>
</dbReference>
<keyword evidence="2" id="KW-1185">Reference proteome</keyword>
<dbReference type="OrthoDB" id="2327735at2"/>
<gene>
    <name evidence="1" type="ORF">FD01_GL000838</name>
</gene>
<dbReference type="RefSeq" id="WP_056963532.1">
    <property type="nucleotide sequence ID" value="NZ_AZEU01000134.1"/>
</dbReference>
<protein>
    <submittedName>
        <fullName evidence="1">Uncharacterized protein</fullName>
    </submittedName>
</protein>
<reference evidence="1 2" key="1">
    <citation type="journal article" date="2015" name="Genome Announc.">
        <title>Expanding the biotechnology potential of lactobacilli through comparative genomics of 213 strains and associated genera.</title>
        <authorList>
            <person name="Sun Z."/>
            <person name="Harris H.M."/>
            <person name="McCann A."/>
            <person name="Guo C."/>
            <person name="Argimon S."/>
            <person name="Zhang W."/>
            <person name="Yang X."/>
            <person name="Jeffery I.B."/>
            <person name="Cooney J.C."/>
            <person name="Kagawa T.F."/>
            <person name="Liu W."/>
            <person name="Song Y."/>
            <person name="Salvetti E."/>
            <person name="Wrobel A."/>
            <person name="Rasinkangas P."/>
            <person name="Parkhill J."/>
            <person name="Rea M.C."/>
            <person name="O'Sullivan O."/>
            <person name="Ritari J."/>
            <person name="Douillard F.P."/>
            <person name="Paul Ross R."/>
            <person name="Yang R."/>
            <person name="Briner A.E."/>
            <person name="Felis G.E."/>
            <person name="de Vos W.M."/>
            <person name="Barrangou R."/>
            <person name="Klaenhammer T.R."/>
            <person name="Caufield P.W."/>
            <person name="Cui Y."/>
            <person name="Zhang H."/>
            <person name="O'Toole P.W."/>
        </authorList>
    </citation>
    <scope>NUCLEOTIDE SEQUENCE [LARGE SCALE GENOMIC DNA]</scope>
    <source>
        <strain evidence="1 2">DSM 13343</strain>
    </source>
</reference>